<dbReference type="OrthoDB" id="9812484at2"/>
<dbReference type="EMBL" id="QNRX01000008">
    <property type="protein sequence ID" value="RBP64434.1"/>
    <property type="molecule type" value="Genomic_DNA"/>
</dbReference>
<dbReference type="PROSITE" id="PS50977">
    <property type="entry name" value="HTH_TETR_2"/>
    <property type="match status" value="1"/>
</dbReference>
<dbReference type="Gene3D" id="1.10.357.10">
    <property type="entry name" value="Tetracycline Repressor, domain 2"/>
    <property type="match status" value="1"/>
</dbReference>
<name>A0A366I6L6_9FIRM</name>
<dbReference type="RefSeq" id="WP_113920583.1">
    <property type="nucleotide sequence ID" value="NZ_QNRX01000008.1"/>
</dbReference>
<dbReference type="AlphaFoldDB" id="A0A366I6L6"/>
<dbReference type="SUPFAM" id="SSF48498">
    <property type="entry name" value="Tetracyclin repressor-like, C-terminal domain"/>
    <property type="match status" value="1"/>
</dbReference>
<dbReference type="SUPFAM" id="SSF46689">
    <property type="entry name" value="Homeodomain-like"/>
    <property type="match status" value="1"/>
</dbReference>
<dbReference type="PROSITE" id="PS01081">
    <property type="entry name" value="HTH_TETR_1"/>
    <property type="match status" value="1"/>
</dbReference>
<comment type="caution">
    <text evidence="4">The sequence shown here is derived from an EMBL/GenBank/DDBJ whole genome shotgun (WGS) entry which is preliminary data.</text>
</comment>
<accession>A0A366I6L6</accession>
<feature type="DNA-binding region" description="H-T-H motif" evidence="2">
    <location>
        <begin position="29"/>
        <end position="48"/>
    </location>
</feature>
<evidence type="ECO:0000259" key="3">
    <source>
        <dbReference type="PROSITE" id="PS50977"/>
    </source>
</evidence>
<dbReference type="PANTHER" id="PTHR43479">
    <property type="entry name" value="ACREF/ENVCD OPERON REPRESSOR-RELATED"/>
    <property type="match status" value="1"/>
</dbReference>
<dbReference type="InterPro" id="IPR001647">
    <property type="entry name" value="HTH_TetR"/>
</dbReference>
<dbReference type="GO" id="GO:0003677">
    <property type="term" value="F:DNA binding"/>
    <property type="evidence" value="ECO:0007669"/>
    <property type="project" value="UniProtKB-UniRule"/>
</dbReference>
<reference evidence="4 5" key="1">
    <citation type="submission" date="2018-06" db="EMBL/GenBank/DDBJ databases">
        <title>Genomic Encyclopedia of Type Strains, Phase IV (KMG-IV): sequencing the most valuable type-strain genomes for metagenomic binning, comparative biology and taxonomic classification.</title>
        <authorList>
            <person name="Goeker M."/>
        </authorList>
    </citation>
    <scope>NUCLEOTIDE SEQUENCE [LARGE SCALE GENOMIC DNA]</scope>
    <source>
        <strain evidence="4 5">DSM 22112</strain>
    </source>
</reference>
<dbReference type="InterPro" id="IPR009057">
    <property type="entry name" value="Homeodomain-like_sf"/>
</dbReference>
<dbReference type="InterPro" id="IPR023772">
    <property type="entry name" value="DNA-bd_HTH_TetR-type_CS"/>
</dbReference>
<dbReference type="InterPro" id="IPR036271">
    <property type="entry name" value="Tet_transcr_reg_TetR-rel_C_sf"/>
</dbReference>
<sequence length="194" mass="22693">MANKGKSTKKELQDKAFELFENRGYDNVTIDEICTELGLTKGAFYYYFKSKSDLLLKSYRNTEGDLMTFYNNCIHLPADEQLRAIFDWYLNHFRLEDFQNATIMLPIQSDYSGKGHFIPHTTQKIILENILNKGKQKGCFTPTINSSEIGNFIYTYLIGLACLWSYYQKNIDVEMELNNFYYNILLPMLKAPDF</sequence>
<proteinExistence type="predicted"/>
<organism evidence="4 5">
    <name type="scientific">Alkalibaculum bacchi</name>
    <dbReference type="NCBI Taxonomy" id="645887"/>
    <lineage>
        <taxon>Bacteria</taxon>
        <taxon>Bacillati</taxon>
        <taxon>Bacillota</taxon>
        <taxon>Clostridia</taxon>
        <taxon>Eubacteriales</taxon>
        <taxon>Eubacteriaceae</taxon>
        <taxon>Alkalibaculum</taxon>
    </lineage>
</organism>
<evidence type="ECO:0000256" key="1">
    <source>
        <dbReference type="ARBA" id="ARBA00023125"/>
    </source>
</evidence>
<keyword evidence="1 2" id="KW-0238">DNA-binding</keyword>
<dbReference type="InterPro" id="IPR050624">
    <property type="entry name" value="HTH-type_Tx_Regulator"/>
</dbReference>
<dbReference type="PRINTS" id="PR00455">
    <property type="entry name" value="HTHTETR"/>
</dbReference>
<gene>
    <name evidence="4" type="ORF">DES36_10849</name>
</gene>
<protein>
    <submittedName>
        <fullName evidence="4">TetR family transcriptional regulator</fullName>
    </submittedName>
</protein>
<evidence type="ECO:0000313" key="5">
    <source>
        <dbReference type="Proteomes" id="UP000253490"/>
    </source>
</evidence>
<evidence type="ECO:0000313" key="4">
    <source>
        <dbReference type="EMBL" id="RBP64434.1"/>
    </source>
</evidence>
<dbReference type="Pfam" id="PF00440">
    <property type="entry name" value="TetR_N"/>
    <property type="match status" value="1"/>
</dbReference>
<dbReference type="PANTHER" id="PTHR43479:SF11">
    <property type="entry name" value="ACREF_ENVCD OPERON REPRESSOR-RELATED"/>
    <property type="match status" value="1"/>
</dbReference>
<evidence type="ECO:0000256" key="2">
    <source>
        <dbReference type="PROSITE-ProRule" id="PRU00335"/>
    </source>
</evidence>
<dbReference type="Proteomes" id="UP000253490">
    <property type="component" value="Unassembled WGS sequence"/>
</dbReference>
<keyword evidence="5" id="KW-1185">Reference proteome</keyword>
<feature type="domain" description="HTH tetR-type" evidence="3">
    <location>
        <begin position="6"/>
        <end position="66"/>
    </location>
</feature>